<dbReference type="SUPFAM" id="SSF53822">
    <property type="entry name" value="Periplasmic binding protein-like I"/>
    <property type="match status" value="1"/>
</dbReference>
<protein>
    <submittedName>
        <fullName evidence="4">ABC transporter substrate-binding protein</fullName>
    </submittedName>
</protein>
<evidence type="ECO:0000313" key="4">
    <source>
        <dbReference type="EMBL" id="MCV3215668.1"/>
    </source>
</evidence>
<dbReference type="Proteomes" id="UP001526143">
    <property type="component" value="Unassembled WGS sequence"/>
</dbReference>
<dbReference type="InterPro" id="IPR028082">
    <property type="entry name" value="Peripla_BP_I"/>
</dbReference>
<dbReference type="Pfam" id="PF13458">
    <property type="entry name" value="Peripla_BP_6"/>
    <property type="match status" value="1"/>
</dbReference>
<dbReference type="Gene3D" id="3.40.50.2300">
    <property type="match status" value="2"/>
</dbReference>
<accession>A0ABT3B2S2</accession>
<keyword evidence="5" id="KW-1185">Reference proteome</keyword>
<name>A0ABT3B2S2_9CYAN</name>
<dbReference type="RefSeq" id="WP_263747317.1">
    <property type="nucleotide sequence ID" value="NZ_JAOWRF010000278.1"/>
</dbReference>
<dbReference type="CDD" id="cd06268">
    <property type="entry name" value="PBP1_ABC_transporter_LIVBP-like"/>
    <property type="match status" value="1"/>
</dbReference>
<organism evidence="4 5">
    <name type="scientific">Plectonema radiosum NIES-515</name>
    <dbReference type="NCBI Taxonomy" id="2986073"/>
    <lineage>
        <taxon>Bacteria</taxon>
        <taxon>Bacillati</taxon>
        <taxon>Cyanobacteriota</taxon>
        <taxon>Cyanophyceae</taxon>
        <taxon>Oscillatoriophycideae</taxon>
        <taxon>Oscillatoriales</taxon>
        <taxon>Microcoleaceae</taxon>
        <taxon>Plectonema</taxon>
    </lineage>
</organism>
<feature type="domain" description="Leucine-binding protein" evidence="3">
    <location>
        <begin position="132"/>
        <end position="469"/>
    </location>
</feature>
<dbReference type="InterPro" id="IPR051010">
    <property type="entry name" value="BCAA_transport"/>
</dbReference>
<sequence length="485" mass="54834">MYSRRRNKQLILGLLTVVASVVVVVGIPQIWSRVNPMPTATPSPTATIPVANPISDRISYGDRIFINYSDQEFQTLKNKKNFLQARTNPKFLKNGSEVCTDPEPLIYLKNAQIGNKESYTIAVVVPIENQRAAALEILRGVAQAQDEINKSATKKNGKLLKVIIANEKKGDTNITEGIANYLVQQKDILGVIGHFTSDDTEKAVKIYGNPDFKEQRLVLISSTSTNPDIDNKSGYFFRTVPNNIDEAEKLADYMFKNLNQQKAAIVFNPDSEYSKSLKDEFKRVVKARKESLPKEYDLNQDFTEVIDEAINNQTNIFMFAVPKSDISGTVLNFLNSKAKKFHYLAGDAMYEPNSLTGSKVGEILRNMVIAVPWHYTVPYPKSKEFVKNSYQLWCKPQRIENKITWRTATSYDATNALFEAIKKNPSPTRQLIKEFLSHNFTMEDEGVTGKIRFKPNGDFDGKSKLVQLVEKEAGTLYEFELLPDQ</sequence>
<proteinExistence type="inferred from homology"/>
<dbReference type="PANTHER" id="PTHR30483:SF6">
    <property type="entry name" value="PERIPLASMIC BINDING PROTEIN OF ABC TRANSPORTER FOR NATURAL AMINO ACIDS"/>
    <property type="match status" value="1"/>
</dbReference>
<comment type="similarity">
    <text evidence="1">Belongs to the leucine-binding protein family.</text>
</comment>
<evidence type="ECO:0000256" key="1">
    <source>
        <dbReference type="ARBA" id="ARBA00010062"/>
    </source>
</evidence>
<gene>
    <name evidence="4" type="ORF">OGM63_19490</name>
</gene>
<dbReference type="EMBL" id="JAOWRF010000278">
    <property type="protein sequence ID" value="MCV3215668.1"/>
    <property type="molecule type" value="Genomic_DNA"/>
</dbReference>
<dbReference type="PANTHER" id="PTHR30483">
    <property type="entry name" value="LEUCINE-SPECIFIC-BINDING PROTEIN"/>
    <property type="match status" value="1"/>
</dbReference>
<reference evidence="4 5" key="1">
    <citation type="submission" date="2022-10" db="EMBL/GenBank/DDBJ databases">
        <title>Identification of biosynthetic pathway for the production of the potent trypsin inhibitor radiosumin.</title>
        <authorList>
            <person name="Fewer D.P."/>
            <person name="Delbaje E."/>
            <person name="Ouyang X."/>
            <person name="Agostino P.D."/>
            <person name="Wahlsten M."/>
            <person name="Jokela J."/>
            <person name="Permi P."/>
            <person name="Haapaniemi E."/>
            <person name="Koistinen H."/>
        </authorList>
    </citation>
    <scope>NUCLEOTIDE SEQUENCE [LARGE SCALE GENOMIC DNA]</scope>
    <source>
        <strain evidence="4 5">NIES-515</strain>
    </source>
</reference>
<keyword evidence="2" id="KW-0732">Signal</keyword>
<evidence type="ECO:0000259" key="3">
    <source>
        <dbReference type="Pfam" id="PF13458"/>
    </source>
</evidence>
<evidence type="ECO:0000313" key="5">
    <source>
        <dbReference type="Proteomes" id="UP001526143"/>
    </source>
</evidence>
<comment type="caution">
    <text evidence="4">The sequence shown here is derived from an EMBL/GenBank/DDBJ whole genome shotgun (WGS) entry which is preliminary data.</text>
</comment>
<dbReference type="InterPro" id="IPR028081">
    <property type="entry name" value="Leu-bd"/>
</dbReference>
<evidence type="ECO:0000256" key="2">
    <source>
        <dbReference type="ARBA" id="ARBA00022729"/>
    </source>
</evidence>